<keyword evidence="8 15" id="KW-0378">Hydrolase</keyword>
<accession>A0AAD4LP11</accession>
<keyword evidence="19" id="KW-1185">Reference proteome</keyword>
<comment type="subcellular location">
    <subcellularLocation>
        <location evidence="2">Mitochondrion matrix</location>
    </subcellularLocation>
</comment>
<comment type="similarity">
    <text evidence="3 15">Belongs to the peptidase M3 family.</text>
</comment>
<keyword evidence="6 15" id="KW-0645">Protease</keyword>
<evidence type="ECO:0000256" key="15">
    <source>
        <dbReference type="RuleBase" id="RU003435"/>
    </source>
</evidence>
<evidence type="ECO:0000256" key="4">
    <source>
        <dbReference type="ARBA" id="ARBA00012441"/>
    </source>
</evidence>
<dbReference type="Proteomes" id="UP001201163">
    <property type="component" value="Unassembled WGS sequence"/>
</dbReference>
<dbReference type="GO" id="GO:0004222">
    <property type="term" value="F:metalloendopeptidase activity"/>
    <property type="evidence" value="ECO:0007669"/>
    <property type="project" value="UniProtKB-EC"/>
</dbReference>
<dbReference type="SUPFAM" id="SSF55486">
    <property type="entry name" value="Metalloproteases ('zincins'), catalytic domain"/>
    <property type="match status" value="1"/>
</dbReference>
<dbReference type="PANTHER" id="PTHR11804">
    <property type="entry name" value="PROTEASE M3 THIMET OLIGOPEPTIDASE-RELATED"/>
    <property type="match status" value="1"/>
</dbReference>
<dbReference type="InterPro" id="IPR024077">
    <property type="entry name" value="Neurolysin/TOP_dom2"/>
</dbReference>
<evidence type="ECO:0000256" key="10">
    <source>
        <dbReference type="ARBA" id="ARBA00022946"/>
    </source>
</evidence>
<sequence length="759" mass="85274">MLVRNVRLSIKRVQRVRPSLKRRTLTTVLNADANDFVSAFDNPGHRPSWSRSPTGLFGQPALVSPSSFHNLALATLIRAQLLTERIVRARQSRDELLKAVKNLDRLSDMLCSVIDLAELIRNAHPDPEWVKSADEAYEQLCEYMNVLNTDVGLNETLRDVLSDPSIVRTLSREAYQTALTFSRDFEKSGISLPPEQRERFVTLSSEILVLGRRFLNEASSSRPPAAIKPSELHGLKDFGLGSRLQLQSRFTQRDLLIYPGSLQAQMIMRYAPGEEPRRKVYIAANSSTPEQIETLETLLRTRGQLARLVGSESFSHMALGDKMAKSPENVQQFLDTLLDHTWPHARQALHALSLRKQAQLKSNTLPVIQAWDRDYYCPPEPPAPPIPLPPLTLGTVFQALSRLFQSLYGVTLRPVELSPGEVWHPDVEKLEVVDETDGLLGWIYTDLFARPNKSSGAAHYTVRCSRRTDDDDAAGDILPAEDYRQAVDVSRAFEAGGQRRFAGGTFQLPVVVLLTEFSRTPLHSRGPAVLEWHEVLTLFHEMGHAMHSMIGRTEYQNVSGTRCATDFVELPSILMEHFLTSPHVLALFGTPATARRADADAVANHHEDPCRNIDTYGQILLAVLDQTYHSRAAMDRSFDSTAALAKLHDERGIVPYVPGTSWQTQFGHLFGYGATYYSYLFDRAIAARVWRQLFVRDPLNRETGERYKREILRHGGGEDPWAMLGSLLAAPELAGGDEKAMREVGRWRIEEEVAVPGRH</sequence>
<feature type="coiled-coil region" evidence="16">
    <location>
        <begin position="79"/>
        <end position="106"/>
    </location>
</feature>
<protein>
    <recommendedName>
        <fullName evidence="5">Mitochondrial intermediate peptidase</fullName>
        <ecNumber evidence="4">3.4.24.59</ecNumber>
    </recommendedName>
    <alternativeName>
        <fullName evidence="14">Octapeptidyl aminopeptidase</fullName>
    </alternativeName>
</protein>
<organism evidence="18 19">
    <name type="scientific">Lactarius akahatsu</name>
    <dbReference type="NCBI Taxonomy" id="416441"/>
    <lineage>
        <taxon>Eukaryota</taxon>
        <taxon>Fungi</taxon>
        <taxon>Dikarya</taxon>
        <taxon>Basidiomycota</taxon>
        <taxon>Agaricomycotina</taxon>
        <taxon>Agaricomycetes</taxon>
        <taxon>Russulales</taxon>
        <taxon>Russulaceae</taxon>
        <taxon>Lactarius</taxon>
    </lineage>
</organism>
<evidence type="ECO:0000256" key="12">
    <source>
        <dbReference type="ARBA" id="ARBA00023128"/>
    </source>
</evidence>
<comment type="function">
    <text evidence="13">Cleaves proteins, imported into the mitochondrion, to their mature size. While most mitochondrial precursor proteins are processed to the mature form in one step by mitochondrial processing peptidase (MPP), the sequential cleavage by MIP of an octapeptide after initial processing by MPP is a required step for a subgroup of nuclear-encoded precursor proteins destined for the matrix or the inner membrane.</text>
</comment>
<dbReference type="InterPro" id="IPR045090">
    <property type="entry name" value="Pept_M3A_M3B"/>
</dbReference>
<proteinExistence type="inferred from homology"/>
<keyword evidence="7 15" id="KW-0479">Metal-binding</keyword>
<evidence type="ECO:0000256" key="7">
    <source>
        <dbReference type="ARBA" id="ARBA00022723"/>
    </source>
</evidence>
<dbReference type="FunFam" id="3.40.390.10:FF:000055">
    <property type="entry name" value="Related to mitochondrial intermediate peptidase"/>
    <property type="match status" value="1"/>
</dbReference>
<dbReference type="GO" id="GO:0006627">
    <property type="term" value="P:protein processing involved in protein targeting to mitochondrion"/>
    <property type="evidence" value="ECO:0007669"/>
    <property type="project" value="TreeGrafter"/>
</dbReference>
<evidence type="ECO:0000313" key="18">
    <source>
        <dbReference type="EMBL" id="KAH8997344.1"/>
    </source>
</evidence>
<keyword evidence="9 15" id="KW-0862">Zinc</keyword>
<keyword evidence="10" id="KW-0809">Transit peptide</keyword>
<evidence type="ECO:0000256" key="13">
    <source>
        <dbReference type="ARBA" id="ARBA00025208"/>
    </source>
</evidence>
<dbReference type="AlphaFoldDB" id="A0AAD4LP11"/>
<evidence type="ECO:0000256" key="2">
    <source>
        <dbReference type="ARBA" id="ARBA00004305"/>
    </source>
</evidence>
<evidence type="ECO:0000256" key="8">
    <source>
        <dbReference type="ARBA" id="ARBA00022801"/>
    </source>
</evidence>
<evidence type="ECO:0000259" key="17">
    <source>
        <dbReference type="Pfam" id="PF01432"/>
    </source>
</evidence>
<feature type="domain" description="Peptidase M3A/M3B catalytic" evidence="17">
    <location>
        <begin position="268"/>
        <end position="742"/>
    </location>
</feature>
<dbReference type="EC" id="3.4.24.59" evidence="4"/>
<keyword evidence="16" id="KW-0175">Coiled coil</keyword>
<gene>
    <name evidence="18" type="ORF">EDB92DRAFT_1413030</name>
</gene>
<evidence type="ECO:0000256" key="6">
    <source>
        <dbReference type="ARBA" id="ARBA00022670"/>
    </source>
</evidence>
<evidence type="ECO:0000256" key="3">
    <source>
        <dbReference type="ARBA" id="ARBA00006040"/>
    </source>
</evidence>
<dbReference type="Pfam" id="PF01432">
    <property type="entry name" value="Peptidase_M3"/>
    <property type="match status" value="1"/>
</dbReference>
<evidence type="ECO:0000256" key="9">
    <source>
        <dbReference type="ARBA" id="ARBA00022833"/>
    </source>
</evidence>
<dbReference type="InterPro" id="IPR033851">
    <property type="entry name" value="M3A_MIP"/>
</dbReference>
<dbReference type="GO" id="GO:0005759">
    <property type="term" value="C:mitochondrial matrix"/>
    <property type="evidence" value="ECO:0007669"/>
    <property type="project" value="UniProtKB-SubCell"/>
</dbReference>
<evidence type="ECO:0000256" key="16">
    <source>
        <dbReference type="SAM" id="Coils"/>
    </source>
</evidence>
<comment type="cofactor">
    <cofactor evidence="15">
        <name>Zn(2+)</name>
        <dbReference type="ChEBI" id="CHEBI:29105"/>
    </cofactor>
    <text evidence="15">Binds 1 zinc ion.</text>
</comment>
<dbReference type="Gene3D" id="1.10.1370.40">
    <property type="match status" value="2"/>
</dbReference>
<dbReference type="PANTHER" id="PTHR11804:SF79">
    <property type="entry name" value="MITOCHONDRIAL INTERMEDIATE PEPTIDASE"/>
    <property type="match status" value="1"/>
</dbReference>
<dbReference type="GO" id="GO:0006518">
    <property type="term" value="P:peptide metabolic process"/>
    <property type="evidence" value="ECO:0007669"/>
    <property type="project" value="TreeGrafter"/>
</dbReference>
<keyword evidence="12" id="KW-0496">Mitochondrion</keyword>
<dbReference type="CDD" id="cd06457">
    <property type="entry name" value="M3A_MIP"/>
    <property type="match status" value="1"/>
</dbReference>
<evidence type="ECO:0000256" key="1">
    <source>
        <dbReference type="ARBA" id="ARBA00000436"/>
    </source>
</evidence>
<dbReference type="InterPro" id="IPR001567">
    <property type="entry name" value="Pept_M3A_M3B_dom"/>
</dbReference>
<comment type="catalytic activity">
    <reaction evidence="1">
        <text>Release of an N-terminal octapeptide as second stage of processing of some proteins imported into the mitochondrion.</text>
        <dbReference type="EC" id="3.4.24.59"/>
    </reaction>
</comment>
<evidence type="ECO:0000256" key="11">
    <source>
        <dbReference type="ARBA" id="ARBA00023049"/>
    </source>
</evidence>
<dbReference type="EMBL" id="JAKELL010000007">
    <property type="protein sequence ID" value="KAH8997344.1"/>
    <property type="molecule type" value="Genomic_DNA"/>
</dbReference>
<evidence type="ECO:0000313" key="19">
    <source>
        <dbReference type="Proteomes" id="UP001201163"/>
    </source>
</evidence>
<evidence type="ECO:0000256" key="14">
    <source>
        <dbReference type="ARBA" id="ARBA00032470"/>
    </source>
</evidence>
<comment type="caution">
    <text evidence="18">The sequence shown here is derived from an EMBL/GenBank/DDBJ whole genome shotgun (WGS) entry which is preliminary data.</text>
</comment>
<dbReference type="Gene3D" id="1.10.1370.10">
    <property type="entry name" value="Neurolysin, domain 3"/>
    <property type="match status" value="1"/>
</dbReference>
<name>A0AAD4LP11_9AGAM</name>
<reference evidence="18" key="1">
    <citation type="submission" date="2022-01" db="EMBL/GenBank/DDBJ databases">
        <title>Comparative genomics reveals a dynamic genome evolution in the ectomycorrhizal milk-cap (Lactarius) mushrooms.</title>
        <authorList>
            <consortium name="DOE Joint Genome Institute"/>
            <person name="Lebreton A."/>
            <person name="Tang N."/>
            <person name="Kuo A."/>
            <person name="LaButti K."/>
            <person name="Drula E."/>
            <person name="Barry K."/>
            <person name="Clum A."/>
            <person name="Lipzen A."/>
            <person name="Mousain D."/>
            <person name="Ng V."/>
            <person name="Wang R."/>
            <person name="Wang X."/>
            <person name="Dai Y."/>
            <person name="Henrissat B."/>
            <person name="Grigoriev I.V."/>
            <person name="Guerin-Laguette A."/>
            <person name="Yu F."/>
            <person name="Martin F.M."/>
        </authorList>
    </citation>
    <scope>NUCLEOTIDE SEQUENCE</scope>
    <source>
        <strain evidence="18">QP</strain>
    </source>
</reference>
<evidence type="ECO:0000256" key="5">
    <source>
        <dbReference type="ARBA" id="ARBA00018046"/>
    </source>
</evidence>
<keyword evidence="11 15" id="KW-0482">Metalloprotease</keyword>
<dbReference type="GO" id="GO:0046872">
    <property type="term" value="F:metal ion binding"/>
    <property type="evidence" value="ECO:0007669"/>
    <property type="project" value="UniProtKB-UniRule"/>
</dbReference>